<dbReference type="HAMAP" id="MF_00445">
    <property type="entry name" value="NDH1_NuoN_1"/>
    <property type="match status" value="1"/>
</dbReference>
<evidence type="ECO:0000256" key="2">
    <source>
        <dbReference type="ARBA" id="ARBA00022692"/>
    </source>
</evidence>
<evidence type="ECO:0000313" key="7">
    <source>
        <dbReference type="EMBL" id="KUK44228.1"/>
    </source>
</evidence>
<dbReference type="GO" id="GO:0016020">
    <property type="term" value="C:membrane"/>
    <property type="evidence" value="ECO:0007669"/>
    <property type="project" value="UniProtKB-SubCell"/>
</dbReference>
<sequence length="492" mass="52535">MTLGFGDYLSLLGAEALLTGLALLMIMIGLFTKNKNLMGYLSLAGLVASLFLVMGADMTKGSIFYGTMEVDALSQFFKLVFVAVALIVVMAALSRYKDSPAQDEFYVLLLFATVGMMVVASSIDIVTLFIGFELASLSTYAMAAFDREKQNLEAAMKYFIFGSVSSAMMLFGFSLLYGLSGTTKLAEIAAASVESMGPATLVALLFVVAGFGFKMALVPFHMWAPDTYEGSPTIVTAFLAAGSKKMGFVAAFKVLFIALVALSFEWYMAFAILVAITMTLGNVVAIWQKSVKRMLAYSSVAYAGYIAIAFVVVGAANSGGLDLAVAQNGLASGLMLILGHAFMKTGAFIAAAVVGYMALSEGRKNPDDLEQYAGLGRRAPITAFCMLIFLFSLSGIPPTAGFIGKFMLWGSAIDSGLVWLAVLFALNSALSLYYYLRVIMYMYVREPAGAKIAEPKGYVLAMVAALVVVLWIGVFPQAFVDFAYSAAAVLLH</sequence>
<evidence type="ECO:0000256" key="4">
    <source>
        <dbReference type="ARBA" id="ARBA00023136"/>
    </source>
</evidence>
<evidence type="ECO:0000256" key="5">
    <source>
        <dbReference type="SAM" id="Phobius"/>
    </source>
</evidence>
<dbReference type="EMBL" id="LGHB01000015">
    <property type="protein sequence ID" value="KUK96356.1"/>
    <property type="molecule type" value="Genomic_DNA"/>
</dbReference>
<evidence type="ECO:0000256" key="3">
    <source>
        <dbReference type="ARBA" id="ARBA00022989"/>
    </source>
</evidence>
<feature type="transmembrane region" description="Helical" evidence="5">
    <location>
        <begin position="38"/>
        <end position="56"/>
    </location>
</feature>
<feature type="transmembrane region" description="Helical" evidence="5">
    <location>
        <begin position="12"/>
        <end position="31"/>
    </location>
</feature>
<comment type="caution">
    <text evidence="7">The sequence shown here is derived from an EMBL/GenBank/DDBJ whole genome shotgun (WGS) entry which is preliminary data.</text>
</comment>
<accession>A0A117LFG2</accession>
<dbReference type="EMBL" id="LGFT01000030">
    <property type="protein sequence ID" value="KUK44228.1"/>
    <property type="molecule type" value="Genomic_DNA"/>
</dbReference>
<dbReference type="Pfam" id="PF00361">
    <property type="entry name" value="Proton_antipo_M"/>
    <property type="match status" value="1"/>
</dbReference>
<feature type="transmembrane region" description="Helical" evidence="5">
    <location>
        <begin position="105"/>
        <end position="123"/>
    </location>
</feature>
<feature type="transmembrane region" description="Helical" evidence="5">
    <location>
        <begin position="294"/>
        <end position="316"/>
    </location>
</feature>
<organism evidence="7 10">
    <name type="scientific">Methanothrix harundinacea</name>
    <dbReference type="NCBI Taxonomy" id="301375"/>
    <lineage>
        <taxon>Archaea</taxon>
        <taxon>Methanobacteriati</taxon>
        <taxon>Methanobacteriota</taxon>
        <taxon>Stenosarchaea group</taxon>
        <taxon>Methanomicrobia</taxon>
        <taxon>Methanotrichales</taxon>
        <taxon>Methanotrichaceae</taxon>
        <taxon>Methanothrix</taxon>
    </lineage>
</organism>
<feature type="transmembrane region" description="Helical" evidence="5">
    <location>
        <begin position="379"/>
        <end position="396"/>
    </location>
</feature>
<dbReference type="PRINTS" id="PR01434">
    <property type="entry name" value="NADHDHGNASE5"/>
</dbReference>
<dbReference type="GO" id="GO:0042773">
    <property type="term" value="P:ATP synthesis coupled electron transport"/>
    <property type="evidence" value="ECO:0007669"/>
    <property type="project" value="InterPro"/>
</dbReference>
<feature type="transmembrane region" description="Helical" evidence="5">
    <location>
        <begin position="158"/>
        <end position="179"/>
    </location>
</feature>
<dbReference type="GO" id="GO:0008137">
    <property type="term" value="F:NADH dehydrogenase (ubiquinone) activity"/>
    <property type="evidence" value="ECO:0007669"/>
    <property type="project" value="InterPro"/>
</dbReference>
<feature type="transmembrane region" description="Helical" evidence="5">
    <location>
        <begin position="76"/>
        <end position="93"/>
    </location>
</feature>
<feature type="transmembrane region" description="Helical" evidence="5">
    <location>
        <begin position="336"/>
        <end position="359"/>
    </location>
</feature>
<keyword evidence="3 5" id="KW-1133">Transmembrane helix</keyword>
<keyword evidence="2 5" id="KW-0812">Transmembrane</keyword>
<evidence type="ECO:0000313" key="9">
    <source>
        <dbReference type="Proteomes" id="UP000053961"/>
    </source>
</evidence>
<dbReference type="InterPro" id="IPR010096">
    <property type="entry name" value="NADH-Q_OxRdtase_suN/2"/>
</dbReference>
<proteinExistence type="inferred from homology"/>
<reference evidence="8" key="1">
    <citation type="journal article" date="2015" name="MBio">
        <title>Genome-resolved metagenomic analysis reveals roles for candidate phyla and other microbial community members in biogeochemical transformations in oil reservoirs.</title>
        <authorList>
            <person name="Hu P."/>
            <person name="Tom L."/>
            <person name="Singh A."/>
            <person name="Thomas B.C."/>
            <person name="Baker B.J."/>
            <person name="Piceno Y.M."/>
            <person name="Andersen G.L."/>
            <person name="Banfield J.F."/>
        </authorList>
    </citation>
    <scope>NUCLEOTIDE SEQUENCE [LARGE SCALE GENOMIC DNA]</scope>
    <source>
        <strain evidence="8">56_747</strain>
    </source>
</reference>
<dbReference type="PANTHER" id="PTHR22773">
    <property type="entry name" value="NADH DEHYDROGENASE"/>
    <property type="match status" value="1"/>
</dbReference>
<reference evidence="9 10" key="2">
    <citation type="journal article" date="2015" name="MBio">
        <title>Genome-Resolved Metagenomic Analysis Reveals Roles for Candidate Phyla and Other Microbial Community Members in Biogeochemical Transformations in Oil Reservoirs.</title>
        <authorList>
            <person name="Hu P."/>
            <person name="Tom L."/>
            <person name="Singh A."/>
            <person name="Thomas B.C."/>
            <person name="Baker B.J."/>
            <person name="Piceno Y.M."/>
            <person name="Andersen G.L."/>
            <person name="Banfield J.F."/>
        </authorList>
    </citation>
    <scope>NUCLEOTIDE SEQUENCE [LARGE SCALE GENOMIC DNA]</scope>
    <source>
        <strain evidence="7">57_489</strain>
    </source>
</reference>
<feature type="domain" description="NADH:quinone oxidoreductase/Mrp antiporter transmembrane" evidence="6">
    <location>
        <begin position="123"/>
        <end position="430"/>
    </location>
</feature>
<evidence type="ECO:0000256" key="1">
    <source>
        <dbReference type="ARBA" id="ARBA00004141"/>
    </source>
</evidence>
<feature type="transmembrane region" description="Helical" evidence="5">
    <location>
        <begin position="457"/>
        <end position="475"/>
    </location>
</feature>
<dbReference type="AlphaFoldDB" id="A0A117LFG2"/>
<keyword evidence="4 5" id="KW-0472">Membrane</keyword>
<feature type="transmembrane region" description="Helical" evidence="5">
    <location>
        <begin position="416"/>
        <end position="436"/>
    </location>
</feature>
<evidence type="ECO:0000313" key="10">
    <source>
        <dbReference type="Proteomes" id="UP000057043"/>
    </source>
</evidence>
<dbReference type="InterPro" id="IPR001750">
    <property type="entry name" value="ND/Mrp_TM"/>
</dbReference>
<evidence type="ECO:0000259" key="6">
    <source>
        <dbReference type="Pfam" id="PF00361"/>
    </source>
</evidence>
<protein>
    <submittedName>
        <fullName evidence="7">F420H2 dehydrogenase, subunit N</fullName>
    </submittedName>
</protein>
<name>A0A117LFG2_9EURY</name>
<gene>
    <name evidence="7" type="ORF">XD72_1360</name>
    <name evidence="8" type="ORF">XE07_1198</name>
</gene>
<feature type="transmembrane region" description="Helical" evidence="5">
    <location>
        <begin position="199"/>
        <end position="222"/>
    </location>
</feature>
<evidence type="ECO:0000313" key="8">
    <source>
        <dbReference type="EMBL" id="KUK96356.1"/>
    </source>
</evidence>
<dbReference type="Proteomes" id="UP000053961">
    <property type="component" value="Unassembled WGS sequence"/>
</dbReference>
<dbReference type="Proteomes" id="UP000057043">
    <property type="component" value="Unassembled WGS sequence"/>
</dbReference>
<comment type="subcellular location">
    <subcellularLocation>
        <location evidence="1">Membrane</location>
        <topology evidence="1">Multi-pass membrane protein</topology>
    </subcellularLocation>
</comment>
<dbReference type="NCBIfam" id="TIGR01770">
    <property type="entry name" value="NDH_I_N"/>
    <property type="match status" value="1"/>
</dbReference>
<dbReference type="PATRIC" id="fig|301375.6.peg.89"/>